<feature type="signal peptide" evidence="1">
    <location>
        <begin position="1"/>
        <end position="21"/>
    </location>
</feature>
<feature type="chain" id="PRO_5041711180" evidence="1">
    <location>
        <begin position="22"/>
        <end position="239"/>
    </location>
</feature>
<gene>
    <name evidence="2" type="ORF">QYM36_009774</name>
</gene>
<reference evidence="2" key="1">
    <citation type="submission" date="2023-07" db="EMBL/GenBank/DDBJ databases">
        <title>Chromosome-level genome assembly of Artemia franciscana.</title>
        <authorList>
            <person name="Jo E."/>
        </authorList>
    </citation>
    <scope>NUCLEOTIDE SEQUENCE</scope>
    <source>
        <tissue evidence="2">Whole body</tissue>
    </source>
</reference>
<evidence type="ECO:0000256" key="1">
    <source>
        <dbReference type="SAM" id="SignalP"/>
    </source>
</evidence>
<dbReference type="Proteomes" id="UP001187531">
    <property type="component" value="Unassembled WGS sequence"/>
</dbReference>
<proteinExistence type="predicted"/>
<organism evidence="2 3">
    <name type="scientific">Artemia franciscana</name>
    <name type="common">Brine shrimp</name>
    <name type="synonym">Artemia sanfranciscana</name>
    <dbReference type="NCBI Taxonomy" id="6661"/>
    <lineage>
        <taxon>Eukaryota</taxon>
        <taxon>Metazoa</taxon>
        <taxon>Ecdysozoa</taxon>
        <taxon>Arthropoda</taxon>
        <taxon>Crustacea</taxon>
        <taxon>Branchiopoda</taxon>
        <taxon>Anostraca</taxon>
        <taxon>Artemiidae</taxon>
        <taxon>Artemia</taxon>
    </lineage>
</organism>
<keyword evidence="1" id="KW-0732">Signal</keyword>
<keyword evidence="3" id="KW-1185">Reference proteome</keyword>
<comment type="caution">
    <text evidence="2">The sequence shown here is derived from an EMBL/GenBank/DDBJ whole genome shotgun (WGS) entry which is preliminary data.</text>
</comment>
<dbReference type="AlphaFoldDB" id="A0AA88HLA7"/>
<feature type="non-terminal residue" evidence="2">
    <location>
        <position position="239"/>
    </location>
</feature>
<name>A0AA88HLA7_ARTSF</name>
<evidence type="ECO:0000313" key="3">
    <source>
        <dbReference type="Proteomes" id="UP001187531"/>
    </source>
</evidence>
<evidence type="ECO:0000313" key="2">
    <source>
        <dbReference type="EMBL" id="KAK2713995.1"/>
    </source>
</evidence>
<dbReference type="EMBL" id="JAVRJZ010000014">
    <property type="protein sequence ID" value="KAK2713995.1"/>
    <property type="molecule type" value="Genomic_DNA"/>
</dbReference>
<feature type="non-terminal residue" evidence="2">
    <location>
        <position position="1"/>
    </location>
</feature>
<accession>A0AA88HLA7</accession>
<protein>
    <submittedName>
        <fullName evidence="2">Uncharacterized protein</fullName>
    </submittedName>
</protein>
<sequence length="239" mass="26758">DSLKITWIPVFSILLLTLTYFKDNIMDVPQTPNMTEPITIPETDVVKKEVEEALPSDHEELFDFPNQLLSFKREDVPVGTFGCFSQPCKLEPDTQELGSACFDSEEAEYVLPSDIDMIRETSNSTLSPEYQQLPLNVASRISNLTSVLDSQDLEEAVDTSSIETETIRETSISTLLPEHQRLPVGISSRISHLTSELDSQNLDNNDKEAVDTSSVETEMIRETSISTLLPEHQRLPVGI</sequence>